<proteinExistence type="predicted"/>
<feature type="non-terminal residue" evidence="2">
    <location>
        <position position="1"/>
    </location>
</feature>
<keyword evidence="3" id="KW-1185">Reference proteome</keyword>
<evidence type="ECO:0000313" key="2">
    <source>
        <dbReference type="EMBL" id="KAK5977573.1"/>
    </source>
</evidence>
<accession>A0AAN8G634</accession>
<gene>
    <name evidence="2" type="ORF">GCK32_018691</name>
</gene>
<sequence length="97" mass="10900">DLRLNSSVAHYENVYRLDAPSPTCSDNRCERSSAPSSPQQNMDLDIQDQSPANHGQSFGLDDFIPRVDDSRYQNIASVKATNEISSHPYQNIEEESQ</sequence>
<feature type="region of interest" description="Disordered" evidence="1">
    <location>
        <begin position="19"/>
        <end position="62"/>
    </location>
</feature>
<organism evidence="2 3">
    <name type="scientific">Trichostrongylus colubriformis</name>
    <name type="common">Black scour worm</name>
    <dbReference type="NCBI Taxonomy" id="6319"/>
    <lineage>
        <taxon>Eukaryota</taxon>
        <taxon>Metazoa</taxon>
        <taxon>Ecdysozoa</taxon>
        <taxon>Nematoda</taxon>
        <taxon>Chromadorea</taxon>
        <taxon>Rhabditida</taxon>
        <taxon>Rhabditina</taxon>
        <taxon>Rhabditomorpha</taxon>
        <taxon>Strongyloidea</taxon>
        <taxon>Trichostrongylidae</taxon>
        <taxon>Trichostrongylus</taxon>
    </lineage>
</organism>
<feature type="compositionally biased region" description="Polar residues" evidence="1">
    <location>
        <begin position="33"/>
        <end position="56"/>
    </location>
</feature>
<dbReference type="EMBL" id="WIXE01010438">
    <property type="protein sequence ID" value="KAK5977573.1"/>
    <property type="molecule type" value="Genomic_DNA"/>
</dbReference>
<name>A0AAN8G634_TRICO</name>
<evidence type="ECO:0000313" key="3">
    <source>
        <dbReference type="Proteomes" id="UP001331761"/>
    </source>
</evidence>
<evidence type="ECO:0000256" key="1">
    <source>
        <dbReference type="SAM" id="MobiDB-lite"/>
    </source>
</evidence>
<comment type="caution">
    <text evidence="2">The sequence shown here is derived from an EMBL/GenBank/DDBJ whole genome shotgun (WGS) entry which is preliminary data.</text>
</comment>
<reference evidence="2 3" key="1">
    <citation type="submission" date="2019-10" db="EMBL/GenBank/DDBJ databases">
        <title>Assembly and Annotation for the nematode Trichostrongylus colubriformis.</title>
        <authorList>
            <person name="Martin J."/>
        </authorList>
    </citation>
    <scope>NUCLEOTIDE SEQUENCE [LARGE SCALE GENOMIC DNA]</scope>
    <source>
        <strain evidence="2">G859</strain>
        <tissue evidence="2">Whole worm</tissue>
    </source>
</reference>
<protein>
    <submittedName>
        <fullName evidence="2">Uncharacterized protein</fullName>
    </submittedName>
</protein>
<dbReference type="AlphaFoldDB" id="A0AAN8G634"/>
<dbReference type="Proteomes" id="UP001331761">
    <property type="component" value="Unassembled WGS sequence"/>
</dbReference>